<evidence type="ECO:0000313" key="4">
    <source>
        <dbReference type="EMBL" id="PCH35400.1"/>
    </source>
</evidence>
<proteinExistence type="predicted"/>
<dbReference type="AlphaFoldDB" id="A0A2H3IZI5"/>
<dbReference type="InterPro" id="IPR057678">
    <property type="entry name" value="DUF7918"/>
</dbReference>
<name>A0A2H3IZI5_WOLCO</name>
<keyword evidence="5" id="KW-1185">Reference proteome</keyword>
<dbReference type="PANTHER" id="PTHR36223">
    <property type="entry name" value="BETA-LACTAMASE-TYPE TRANSPEPTIDASE FOLD DOMAIN CONTAINING PROTEIN"/>
    <property type="match status" value="1"/>
</dbReference>
<accession>A0A2H3IZI5</accession>
<feature type="compositionally biased region" description="Low complexity" evidence="2">
    <location>
        <begin position="327"/>
        <end position="345"/>
    </location>
</feature>
<feature type="compositionally biased region" description="Polar residues" evidence="2">
    <location>
        <begin position="428"/>
        <end position="442"/>
    </location>
</feature>
<evidence type="ECO:0000259" key="3">
    <source>
        <dbReference type="Pfam" id="PF25534"/>
    </source>
</evidence>
<feature type="region of interest" description="Disordered" evidence="2">
    <location>
        <begin position="423"/>
        <end position="466"/>
    </location>
</feature>
<feature type="region of interest" description="Disordered" evidence="2">
    <location>
        <begin position="204"/>
        <end position="354"/>
    </location>
</feature>
<dbReference type="Proteomes" id="UP000218811">
    <property type="component" value="Unassembled WGS sequence"/>
</dbReference>
<dbReference type="OrthoDB" id="3364132at2759"/>
<feature type="domain" description="DUF7918" evidence="3">
    <location>
        <begin position="21"/>
        <end position="206"/>
    </location>
</feature>
<gene>
    <name evidence="4" type="ORF">WOLCODRAFT_139889</name>
</gene>
<feature type="compositionally biased region" description="Low complexity" evidence="2">
    <location>
        <begin position="298"/>
        <end position="316"/>
    </location>
</feature>
<protein>
    <recommendedName>
        <fullName evidence="3">DUF7918 domain-containing protein</fullName>
    </recommendedName>
</protein>
<evidence type="ECO:0000256" key="2">
    <source>
        <dbReference type="SAM" id="MobiDB-lite"/>
    </source>
</evidence>
<sequence>MKYREHEIWLLCGDKRLEELAEEIKGNTISCYVPSVAGKVFSIAFNDQSDTDIKIKCYINGEFARAVARRRSEGTAYIQGVRKTATILEPFVFAEPTLTDDASIADNDDGIGQLGMVELQVFRVKIPGENVPFSAAQAASKLAGPGPVHERKKALGVHCVVLGKPRGAERTTIVHTVPLDDDDLPDAVFVFNCRSREILQAQGIVATPEETQPTNDRKGKKRREVTPEQSTRSQSQKRPRQASPTTPVRARVATQIGSPTAANAGPSVATQIGLPLGAGPSATTGARPSSRTGRSTVPAANRSPAPEASPSSSAHPDTSAGVRGHQSTSAAAGPSAGPLAAASTGQSSAAEATTADVKPVLRAAPAVIDLNDDEDEEMEALKDQIQLLRTACESNMQLMHTGMTNLEKQIARADAKRRRTNRLVNVKQEASSQVKQEALSQVKQEEPSRAKQSGASERVFIDLTGD</sequence>
<reference evidence="4 5" key="1">
    <citation type="journal article" date="2012" name="Science">
        <title>The Paleozoic origin of enzymatic lignin decomposition reconstructed from 31 fungal genomes.</title>
        <authorList>
            <person name="Floudas D."/>
            <person name="Binder M."/>
            <person name="Riley R."/>
            <person name="Barry K."/>
            <person name="Blanchette R.A."/>
            <person name="Henrissat B."/>
            <person name="Martinez A.T."/>
            <person name="Otillar R."/>
            <person name="Spatafora J.W."/>
            <person name="Yadav J.S."/>
            <person name="Aerts A."/>
            <person name="Benoit I."/>
            <person name="Boyd A."/>
            <person name="Carlson A."/>
            <person name="Copeland A."/>
            <person name="Coutinho P.M."/>
            <person name="de Vries R.P."/>
            <person name="Ferreira P."/>
            <person name="Findley K."/>
            <person name="Foster B."/>
            <person name="Gaskell J."/>
            <person name="Glotzer D."/>
            <person name="Gorecki P."/>
            <person name="Heitman J."/>
            <person name="Hesse C."/>
            <person name="Hori C."/>
            <person name="Igarashi K."/>
            <person name="Jurgens J.A."/>
            <person name="Kallen N."/>
            <person name="Kersten P."/>
            <person name="Kohler A."/>
            <person name="Kuees U."/>
            <person name="Kumar T.K.A."/>
            <person name="Kuo A."/>
            <person name="LaButti K."/>
            <person name="Larrondo L.F."/>
            <person name="Lindquist E."/>
            <person name="Ling A."/>
            <person name="Lombard V."/>
            <person name="Lucas S."/>
            <person name="Lundell T."/>
            <person name="Martin R."/>
            <person name="McLaughlin D.J."/>
            <person name="Morgenstern I."/>
            <person name="Morin E."/>
            <person name="Murat C."/>
            <person name="Nagy L.G."/>
            <person name="Nolan M."/>
            <person name="Ohm R.A."/>
            <person name="Patyshakuliyeva A."/>
            <person name="Rokas A."/>
            <person name="Ruiz-Duenas F.J."/>
            <person name="Sabat G."/>
            <person name="Salamov A."/>
            <person name="Samejima M."/>
            <person name="Schmutz J."/>
            <person name="Slot J.C."/>
            <person name="St John F."/>
            <person name="Stenlid J."/>
            <person name="Sun H."/>
            <person name="Sun S."/>
            <person name="Syed K."/>
            <person name="Tsang A."/>
            <person name="Wiebenga A."/>
            <person name="Young D."/>
            <person name="Pisabarro A."/>
            <person name="Eastwood D.C."/>
            <person name="Martin F."/>
            <person name="Cullen D."/>
            <person name="Grigoriev I.V."/>
            <person name="Hibbett D.S."/>
        </authorList>
    </citation>
    <scope>NUCLEOTIDE SEQUENCE [LARGE SCALE GENOMIC DNA]</scope>
    <source>
        <strain evidence="4 5">MD-104</strain>
    </source>
</reference>
<organism evidence="4 5">
    <name type="scientific">Wolfiporia cocos (strain MD-104)</name>
    <name type="common">Brown rot fungus</name>
    <dbReference type="NCBI Taxonomy" id="742152"/>
    <lineage>
        <taxon>Eukaryota</taxon>
        <taxon>Fungi</taxon>
        <taxon>Dikarya</taxon>
        <taxon>Basidiomycota</taxon>
        <taxon>Agaricomycotina</taxon>
        <taxon>Agaricomycetes</taxon>
        <taxon>Polyporales</taxon>
        <taxon>Phaeolaceae</taxon>
        <taxon>Wolfiporia</taxon>
    </lineage>
</organism>
<dbReference type="EMBL" id="KB467843">
    <property type="protein sequence ID" value="PCH35400.1"/>
    <property type="molecule type" value="Genomic_DNA"/>
</dbReference>
<keyword evidence="1" id="KW-0175">Coiled coil</keyword>
<evidence type="ECO:0000313" key="5">
    <source>
        <dbReference type="Proteomes" id="UP000218811"/>
    </source>
</evidence>
<feature type="compositionally biased region" description="Polar residues" evidence="2">
    <location>
        <begin position="281"/>
        <end position="295"/>
    </location>
</feature>
<dbReference type="PANTHER" id="PTHR36223:SF1">
    <property type="entry name" value="TRANSCRIPTION ELONGATION FACTOR EAF N-TERMINAL DOMAIN-CONTAINING PROTEIN"/>
    <property type="match status" value="1"/>
</dbReference>
<evidence type="ECO:0000256" key="1">
    <source>
        <dbReference type="SAM" id="Coils"/>
    </source>
</evidence>
<dbReference type="OMA" id="TACESNM"/>
<feature type="coiled-coil region" evidence="1">
    <location>
        <begin position="371"/>
        <end position="423"/>
    </location>
</feature>
<dbReference type="Pfam" id="PF25534">
    <property type="entry name" value="DUF7918"/>
    <property type="match status" value="1"/>
</dbReference>